<evidence type="ECO:0000313" key="1">
    <source>
        <dbReference type="EMBL" id="KAH7961475.1"/>
    </source>
</evidence>
<keyword evidence="2" id="KW-1185">Reference proteome</keyword>
<gene>
    <name evidence="1" type="ORF">HPB52_009318</name>
</gene>
<reference evidence="1" key="1">
    <citation type="journal article" date="2020" name="Cell">
        <title>Large-Scale Comparative Analyses of Tick Genomes Elucidate Their Genetic Diversity and Vector Capacities.</title>
        <authorList>
            <consortium name="Tick Genome and Microbiome Consortium (TIGMIC)"/>
            <person name="Jia N."/>
            <person name="Wang J."/>
            <person name="Shi W."/>
            <person name="Du L."/>
            <person name="Sun Y."/>
            <person name="Zhan W."/>
            <person name="Jiang J.F."/>
            <person name="Wang Q."/>
            <person name="Zhang B."/>
            <person name="Ji P."/>
            <person name="Bell-Sakyi L."/>
            <person name="Cui X.M."/>
            <person name="Yuan T.T."/>
            <person name="Jiang B.G."/>
            <person name="Yang W.F."/>
            <person name="Lam T.T."/>
            <person name="Chang Q.C."/>
            <person name="Ding S.J."/>
            <person name="Wang X.J."/>
            <person name="Zhu J.G."/>
            <person name="Ruan X.D."/>
            <person name="Zhao L."/>
            <person name="Wei J.T."/>
            <person name="Ye R.Z."/>
            <person name="Que T.C."/>
            <person name="Du C.H."/>
            <person name="Zhou Y.H."/>
            <person name="Cheng J.X."/>
            <person name="Dai P.F."/>
            <person name="Guo W.B."/>
            <person name="Han X.H."/>
            <person name="Huang E.J."/>
            <person name="Li L.F."/>
            <person name="Wei W."/>
            <person name="Gao Y.C."/>
            <person name="Liu J.Z."/>
            <person name="Shao H.Z."/>
            <person name="Wang X."/>
            <person name="Wang C.C."/>
            <person name="Yang T.C."/>
            <person name="Huo Q.B."/>
            <person name="Li W."/>
            <person name="Chen H.Y."/>
            <person name="Chen S.E."/>
            <person name="Zhou L.G."/>
            <person name="Ni X.B."/>
            <person name="Tian J.H."/>
            <person name="Sheng Y."/>
            <person name="Liu T."/>
            <person name="Pan Y.S."/>
            <person name="Xia L.Y."/>
            <person name="Li J."/>
            <person name="Zhao F."/>
            <person name="Cao W.C."/>
        </authorList>
    </citation>
    <scope>NUCLEOTIDE SEQUENCE</scope>
    <source>
        <strain evidence="1">Rsan-2018</strain>
    </source>
</reference>
<dbReference type="EMBL" id="JABSTV010001249">
    <property type="protein sequence ID" value="KAH7961475.1"/>
    <property type="molecule type" value="Genomic_DNA"/>
</dbReference>
<dbReference type="Proteomes" id="UP000821837">
    <property type="component" value="Chromosome 3"/>
</dbReference>
<evidence type="ECO:0000313" key="2">
    <source>
        <dbReference type="Proteomes" id="UP000821837"/>
    </source>
</evidence>
<comment type="caution">
    <text evidence="1">The sequence shown here is derived from an EMBL/GenBank/DDBJ whole genome shotgun (WGS) entry which is preliminary data.</text>
</comment>
<name>A0A9D4PZ24_RHISA</name>
<sequence>MGLTIRVHRSTCQKLPGGFGEVLENFKEFVVNKVEENEISRNHIFNLDEILLNLNYSTEGQQDNTAANKRV</sequence>
<protein>
    <submittedName>
        <fullName evidence="1">Uncharacterized protein</fullName>
    </submittedName>
</protein>
<dbReference type="AlphaFoldDB" id="A0A9D4PZ24"/>
<organism evidence="1 2">
    <name type="scientific">Rhipicephalus sanguineus</name>
    <name type="common">Brown dog tick</name>
    <name type="synonym">Ixodes sanguineus</name>
    <dbReference type="NCBI Taxonomy" id="34632"/>
    <lineage>
        <taxon>Eukaryota</taxon>
        <taxon>Metazoa</taxon>
        <taxon>Ecdysozoa</taxon>
        <taxon>Arthropoda</taxon>
        <taxon>Chelicerata</taxon>
        <taxon>Arachnida</taxon>
        <taxon>Acari</taxon>
        <taxon>Parasitiformes</taxon>
        <taxon>Ixodida</taxon>
        <taxon>Ixodoidea</taxon>
        <taxon>Ixodidae</taxon>
        <taxon>Rhipicephalinae</taxon>
        <taxon>Rhipicephalus</taxon>
        <taxon>Rhipicephalus</taxon>
    </lineage>
</organism>
<reference evidence="1" key="2">
    <citation type="submission" date="2021-09" db="EMBL/GenBank/DDBJ databases">
        <authorList>
            <person name="Jia N."/>
            <person name="Wang J."/>
            <person name="Shi W."/>
            <person name="Du L."/>
            <person name="Sun Y."/>
            <person name="Zhan W."/>
            <person name="Jiang J."/>
            <person name="Wang Q."/>
            <person name="Zhang B."/>
            <person name="Ji P."/>
            <person name="Sakyi L.B."/>
            <person name="Cui X."/>
            <person name="Yuan T."/>
            <person name="Jiang B."/>
            <person name="Yang W."/>
            <person name="Lam T.T.-Y."/>
            <person name="Chang Q."/>
            <person name="Ding S."/>
            <person name="Wang X."/>
            <person name="Zhu J."/>
            <person name="Ruan X."/>
            <person name="Zhao L."/>
            <person name="Wei J."/>
            <person name="Que T."/>
            <person name="Du C."/>
            <person name="Cheng J."/>
            <person name="Dai P."/>
            <person name="Han X."/>
            <person name="Huang E."/>
            <person name="Gao Y."/>
            <person name="Liu J."/>
            <person name="Shao H."/>
            <person name="Ye R."/>
            <person name="Li L."/>
            <person name="Wei W."/>
            <person name="Wang X."/>
            <person name="Wang C."/>
            <person name="Huo Q."/>
            <person name="Li W."/>
            <person name="Guo W."/>
            <person name="Chen H."/>
            <person name="Chen S."/>
            <person name="Zhou L."/>
            <person name="Zhou L."/>
            <person name="Ni X."/>
            <person name="Tian J."/>
            <person name="Zhou Y."/>
            <person name="Sheng Y."/>
            <person name="Liu T."/>
            <person name="Pan Y."/>
            <person name="Xia L."/>
            <person name="Li J."/>
            <person name="Zhao F."/>
            <person name="Cao W."/>
        </authorList>
    </citation>
    <scope>NUCLEOTIDE SEQUENCE</scope>
    <source>
        <strain evidence="1">Rsan-2018</strain>
        <tissue evidence="1">Larvae</tissue>
    </source>
</reference>
<accession>A0A9D4PZ24</accession>
<proteinExistence type="predicted"/>